<feature type="compositionally biased region" description="Low complexity" evidence="1">
    <location>
        <begin position="126"/>
        <end position="154"/>
    </location>
</feature>
<comment type="caution">
    <text evidence="4">The sequence shown here is derived from an EMBL/GenBank/DDBJ whole genome shotgun (WGS) entry which is preliminary data.</text>
</comment>
<evidence type="ECO:0000313" key="5">
    <source>
        <dbReference type="Proteomes" id="UP001302676"/>
    </source>
</evidence>
<dbReference type="Pfam" id="PF24808">
    <property type="entry name" value="DUF7707"/>
    <property type="match status" value="1"/>
</dbReference>
<gene>
    <name evidence="4" type="ORF">C8A04DRAFT_11156</name>
</gene>
<evidence type="ECO:0000259" key="3">
    <source>
        <dbReference type="Pfam" id="PF24808"/>
    </source>
</evidence>
<name>A0AAN6V4P9_9PEZI</name>
<keyword evidence="5" id="KW-1185">Reference proteome</keyword>
<organism evidence="4 5">
    <name type="scientific">Dichotomopilus funicola</name>
    <dbReference type="NCBI Taxonomy" id="1934379"/>
    <lineage>
        <taxon>Eukaryota</taxon>
        <taxon>Fungi</taxon>
        <taxon>Dikarya</taxon>
        <taxon>Ascomycota</taxon>
        <taxon>Pezizomycotina</taxon>
        <taxon>Sordariomycetes</taxon>
        <taxon>Sordariomycetidae</taxon>
        <taxon>Sordariales</taxon>
        <taxon>Chaetomiaceae</taxon>
        <taxon>Dichotomopilus</taxon>
    </lineage>
</organism>
<feature type="region of interest" description="Disordered" evidence="1">
    <location>
        <begin position="119"/>
        <end position="168"/>
    </location>
</feature>
<dbReference type="EMBL" id="MU853574">
    <property type="protein sequence ID" value="KAK4144752.1"/>
    <property type="molecule type" value="Genomic_DNA"/>
</dbReference>
<dbReference type="InterPro" id="IPR056124">
    <property type="entry name" value="DUF7707"/>
</dbReference>
<feature type="chain" id="PRO_5042867853" description="DUF7707 domain-containing protein" evidence="2">
    <location>
        <begin position="20"/>
        <end position="199"/>
    </location>
</feature>
<proteinExistence type="predicted"/>
<reference evidence="4" key="1">
    <citation type="journal article" date="2023" name="Mol. Phylogenet. Evol.">
        <title>Genome-scale phylogeny and comparative genomics of the fungal order Sordariales.</title>
        <authorList>
            <person name="Hensen N."/>
            <person name="Bonometti L."/>
            <person name="Westerberg I."/>
            <person name="Brannstrom I.O."/>
            <person name="Guillou S."/>
            <person name="Cros-Aarteil S."/>
            <person name="Calhoun S."/>
            <person name="Haridas S."/>
            <person name="Kuo A."/>
            <person name="Mondo S."/>
            <person name="Pangilinan J."/>
            <person name="Riley R."/>
            <person name="LaButti K."/>
            <person name="Andreopoulos B."/>
            <person name="Lipzen A."/>
            <person name="Chen C."/>
            <person name="Yan M."/>
            <person name="Daum C."/>
            <person name="Ng V."/>
            <person name="Clum A."/>
            <person name="Steindorff A."/>
            <person name="Ohm R.A."/>
            <person name="Martin F."/>
            <person name="Silar P."/>
            <person name="Natvig D.O."/>
            <person name="Lalanne C."/>
            <person name="Gautier V."/>
            <person name="Ament-Velasquez S.L."/>
            <person name="Kruys A."/>
            <person name="Hutchinson M.I."/>
            <person name="Powell A.J."/>
            <person name="Barry K."/>
            <person name="Miller A.N."/>
            <person name="Grigoriev I.V."/>
            <person name="Debuchy R."/>
            <person name="Gladieux P."/>
            <person name="Hiltunen Thoren M."/>
            <person name="Johannesson H."/>
        </authorList>
    </citation>
    <scope>NUCLEOTIDE SEQUENCE</scope>
    <source>
        <strain evidence="4">CBS 141.50</strain>
    </source>
</reference>
<dbReference type="Proteomes" id="UP001302676">
    <property type="component" value="Unassembled WGS sequence"/>
</dbReference>
<evidence type="ECO:0000256" key="2">
    <source>
        <dbReference type="SAM" id="SignalP"/>
    </source>
</evidence>
<protein>
    <recommendedName>
        <fullName evidence="3">DUF7707 domain-containing protein</fullName>
    </recommendedName>
</protein>
<evidence type="ECO:0000256" key="1">
    <source>
        <dbReference type="SAM" id="MobiDB-lite"/>
    </source>
</evidence>
<dbReference type="AlphaFoldDB" id="A0AAN6V4P9"/>
<dbReference type="RefSeq" id="XP_062638123.1">
    <property type="nucleotide sequence ID" value="XM_062776859.1"/>
</dbReference>
<keyword evidence="2" id="KW-0732">Signal</keyword>
<reference evidence="4" key="2">
    <citation type="submission" date="2023-05" db="EMBL/GenBank/DDBJ databases">
        <authorList>
            <consortium name="Lawrence Berkeley National Laboratory"/>
            <person name="Steindorff A."/>
            <person name="Hensen N."/>
            <person name="Bonometti L."/>
            <person name="Westerberg I."/>
            <person name="Brannstrom I.O."/>
            <person name="Guillou S."/>
            <person name="Cros-Aarteil S."/>
            <person name="Calhoun S."/>
            <person name="Haridas S."/>
            <person name="Kuo A."/>
            <person name="Mondo S."/>
            <person name="Pangilinan J."/>
            <person name="Riley R."/>
            <person name="Labutti K."/>
            <person name="Andreopoulos B."/>
            <person name="Lipzen A."/>
            <person name="Chen C."/>
            <person name="Yanf M."/>
            <person name="Daum C."/>
            <person name="Ng V."/>
            <person name="Clum A."/>
            <person name="Ohm R."/>
            <person name="Martin F."/>
            <person name="Silar P."/>
            <person name="Natvig D."/>
            <person name="Lalanne C."/>
            <person name="Gautier V."/>
            <person name="Ament-Velasquez S.L."/>
            <person name="Kruys A."/>
            <person name="Hutchinson M.I."/>
            <person name="Powell A.J."/>
            <person name="Barry K."/>
            <person name="Miller A.N."/>
            <person name="Grigoriev I.V."/>
            <person name="Debuchy R."/>
            <person name="Gladieux P."/>
            <person name="Thoren M.H."/>
            <person name="Johannesson H."/>
        </authorList>
    </citation>
    <scope>NUCLEOTIDE SEQUENCE</scope>
    <source>
        <strain evidence="4">CBS 141.50</strain>
    </source>
</reference>
<feature type="signal peptide" evidence="2">
    <location>
        <begin position="1"/>
        <end position="19"/>
    </location>
</feature>
<dbReference type="PANTHER" id="PTHR38118">
    <property type="entry name" value="ANCHORED CELL WALL PROTEIN 11-RELATED"/>
    <property type="match status" value="1"/>
</dbReference>
<dbReference type="PANTHER" id="PTHR38118:SF2">
    <property type="entry name" value="CDP-ALCOHOL PHOSPHATIDYLTRANSFERASE PROTEIN"/>
    <property type="match status" value="1"/>
</dbReference>
<feature type="domain" description="DUF7707" evidence="3">
    <location>
        <begin position="22"/>
        <end position="124"/>
    </location>
</feature>
<evidence type="ECO:0000313" key="4">
    <source>
        <dbReference type="EMBL" id="KAK4144752.1"/>
    </source>
</evidence>
<dbReference type="GeneID" id="87813472"/>
<sequence length="199" mass="20563">MISLRTTLLALVSVVAVSADYVINPDSVSESLRKAWCNDQLSMCRPICLETSTGSPQVNTCDPDSLTYGCVCSDGKQPNVTEYTLTLPYYVCTEWGNQCVTACGNDNTCASECREKHPCGAQRPHSNATSTTVSPTASATSTSTPSPDGQAFDGFGDGSGDDSQGNGGNGNAAGALRFGDSYGLAMVAGGLFAGFALVL</sequence>
<accession>A0AAN6V4P9</accession>